<evidence type="ECO:0000256" key="1">
    <source>
        <dbReference type="ARBA" id="ARBA00022490"/>
    </source>
</evidence>
<dbReference type="GO" id="GO:0003676">
    <property type="term" value="F:nucleic acid binding"/>
    <property type="evidence" value="ECO:0007669"/>
    <property type="project" value="InterPro"/>
</dbReference>
<name>A0A1V0SD82_9VIRU</name>
<keyword evidence="4" id="KW-0269">Exonuclease</keyword>
<evidence type="ECO:0000256" key="2">
    <source>
        <dbReference type="ARBA" id="ARBA00022722"/>
    </source>
</evidence>
<dbReference type="Pfam" id="PF13742">
    <property type="entry name" value="tRNA_anti_2"/>
    <property type="match status" value="1"/>
</dbReference>
<feature type="domain" description="Exonuclease VII large subunit C-terminal" evidence="5">
    <location>
        <begin position="126"/>
        <end position="336"/>
    </location>
</feature>
<evidence type="ECO:0000256" key="3">
    <source>
        <dbReference type="ARBA" id="ARBA00022801"/>
    </source>
</evidence>
<dbReference type="InterPro" id="IPR003753">
    <property type="entry name" value="Exonuc_VII_L"/>
</dbReference>
<protein>
    <submittedName>
        <fullName evidence="7">Exodeoxyribonuclease VII large subunit</fullName>
    </submittedName>
</protein>
<dbReference type="InterPro" id="IPR012340">
    <property type="entry name" value="NA-bd_OB-fold"/>
</dbReference>
<evidence type="ECO:0000259" key="6">
    <source>
        <dbReference type="Pfam" id="PF13742"/>
    </source>
</evidence>
<evidence type="ECO:0000259" key="5">
    <source>
        <dbReference type="Pfam" id="PF02601"/>
    </source>
</evidence>
<dbReference type="HAMAP" id="MF_00378">
    <property type="entry name" value="Exonuc_7_L"/>
    <property type="match status" value="1"/>
</dbReference>
<feature type="domain" description="OB-fold nucleic acid binding" evidence="6">
    <location>
        <begin position="8"/>
        <end position="103"/>
    </location>
</feature>
<sequence length="393" mass="44091">MNDQDQSITVSELTSLIKDTFSETFGFTKLCVVGEISNFKPSKNNVFFTLKDETASINAVMWNYSNKKDKMEDIKDGKKVMVSANISIFQKSGTYNLNCHSIELLGIGNLFQYYNDLKEKFAKLGYFDEANKKSLPSNLNTIGIITAIDGAALQDFLYVIKNNNFSGKIYIKNCLVQGNDCPNDISKAIKELDSMELDLIIIARGGGSFEDLFGFSSEQVVEAIKIANTCIMSAIGHEVDFMLSDFVADIRAPTPSIAGELVSGKKVNELNIDEIKLLSETIKNMVKSKIENNGLQLNNYKILLKSPLDFIDKIIQDIDMIQGKFLIAIRNKLFSFTSILETSKSIQVIPQIYQDEKKITCINDIKKGKKLKMIFYDGEVIINPKDIVVVKYE</sequence>
<dbReference type="NCBIfam" id="TIGR00237">
    <property type="entry name" value="xseA"/>
    <property type="match status" value="1"/>
</dbReference>
<organism evidence="7">
    <name type="scientific">Indivirus ILV1</name>
    <dbReference type="NCBI Taxonomy" id="1977633"/>
    <lineage>
        <taxon>Viruses</taxon>
        <taxon>Varidnaviria</taxon>
        <taxon>Bamfordvirae</taxon>
        <taxon>Nucleocytoviricota</taxon>
        <taxon>Megaviricetes</taxon>
        <taxon>Imitervirales</taxon>
        <taxon>Mimiviridae</taxon>
        <taxon>Klosneuvirinae</taxon>
        <taxon>Indivirus</taxon>
    </lineage>
</organism>
<keyword evidence="3" id="KW-0378">Hydrolase</keyword>
<dbReference type="EMBL" id="KY684086">
    <property type="protein sequence ID" value="ARF09675.1"/>
    <property type="molecule type" value="Genomic_DNA"/>
</dbReference>
<keyword evidence="2" id="KW-0540">Nuclease</keyword>
<evidence type="ECO:0000256" key="4">
    <source>
        <dbReference type="ARBA" id="ARBA00022839"/>
    </source>
</evidence>
<keyword evidence="1" id="KW-0963">Cytoplasm</keyword>
<dbReference type="CDD" id="cd04489">
    <property type="entry name" value="ExoVII_LU_OBF"/>
    <property type="match status" value="1"/>
</dbReference>
<dbReference type="PANTHER" id="PTHR30008:SF0">
    <property type="entry name" value="EXODEOXYRIBONUCLEASE 7 LARGE SUBUNIT"/>
    <property type="match status" value="1"/>
</dbReference>
<accession>A0A1V0SD82</accession>
<dbReference type="GO" id="GO:0008855">
    <property type="term" value="F:exodeoxyribonuclease VII activity"/>
    <property type="evidence" value="ECO:0007669"/>
    <property type="project" value="InterPro"/>
</dbReference>
<dbReference type="SUPFAM" id="SSF50249">
    <property type="entry name" value="Nucleic acid-binding proteins"/>
    <property type="match status" value="1"/>
</dbReference>
<dbReference type="InterPro" id="IPR020579">
    <property type="entry name" value="Exonuc_VII_lsu_C"/>
</dbReference>
<dbReference type="InterPro" id="IPR025824">
    <property type="entry name" value="OB-fold_nuc-bd_dom"/>
</dbReference>
<dbReference type="PANTHER" id="PTHR30008">
    <property type="entry name" value="EXODEOXYRIBONUCLEASE 7 LARGE SUBUNIT"/>
    <property type="match status" value="1"/>
</dbReference>
<dbReference type="GO" id="GO:0009318">
    <property type="term" value="C:exodeoxyribonuclease VII complex"/>
    <property type="evidence" value="ECO:0007669"/>
    <property type="project" value="InterPro"/>
</dbReference>
<reference evidence="7" key="1">
    <citation type="journal article" date="2017" name="Science">
        <title>Giant viruses with an expanded complement of translation system components.</title>
        <authorList>
            <person name="Schulz F."/>
            <person name="Yutin N."/>
            <person name="Ivanova N.N."/>
            <person name="Ortega D.R."/>
            <person name="Lee T.K."/>
            <person name="Vierheilig J."/>
            <person name="Daims H."/>
            <person name="Horn M."/>
            <person name="Wagner M."/>
            <person name="Jensen G.J."/>
            <person name="Kyrpides N.C."/>
            <person name="Koonin E.V."/>
            <person name="Woyke T."/>
        </authorList>
    </citation>
    <scope>NUCLEOTIDE SEQUENCE</scope>
    <source>
        <strain evidence="7">ILV1</strain>
    </source>
</reference>
<dbReference type="Pfam" id="PF02601">
    <property type="entry name" value="Exonuc_VII_L"/>
    <property type="match status" value="1"/>
</dbReference>
<gene>
    <name evidence="7" type="ORF">Indivirus_2_54</name>
</gene>
<dbReference type="Gene3D" id="2.40.50.140">
    <property type="entry name" value="Nucleic acid-binding proteins"/>
    <property type="match status" value="1"/>
</dbReference>
<evidence type="ECO:0000313" key="7">
    <source>
        <dbReference type="EMBL" id="ARF09675.1"/>
    </source>
</evidence>
<proteinExistence type="inferred from homology"/>
<dbReference type="GO" id="GO:0006308">
    <property type="term" value="P:DNA catabolic process"/>
    <property type="evidence" value="ECO:0007669"/>
    <property type="project" value="InterPro"/>
</dbReference>